<reference evidence="2 3" key="1">
    <citation type="journal article" date="2020" name="Int. J. Syst. Evol. Microbiol.">
        <title>Reclassification of Streptomyces castelarensis and Streptomyces sporoclivatus as later heterotypic synonyms of Streptomyces antimycoticus.</title>
        <authorList>
            <person name="Komaki H."/>
            <person name="Tamura T."/>
        </authorList>
    </citation>
    <scope>NUCLEOTIDE SEQUENCE [LARGE SCALE GENOMIC DNA]</scope>
    <source>
        <strain evidence="2 3">NBRC 12839</strain>
    </source>
</reference>
<dbReference type="InterPro" id="IPR054212">
    <property type="entry name" value="DUF6919"/>
</dbReference>
<evidence type="ECO:0000313" key="2">
    <source>
        <dbReference type="EMBL" id="GDY49317.1"/>
    </source>
</evidence>
<sequence>MPRLRLPWMSRADRARWRGARSIADLGDLTALWLEGKIASQPGYSPNYGPDEETAPLVPVLAAANRSGYLTDNSQPGLHEPGYDGRMWQQRAAVTGWVDRSNTDLMHRLREAAWSAGLILCTGRDCDGVTVTQVDGQDYTAFGETIEPSYLRVLWPAHLIDPGCYAAVEKARQVTLVDPRYGNSSRLWTALAQAIGYDWSDRWSEIGTLSAIDGRDLDGCFETLGQAYARDFTHPAAQGQVRVVHYITRGRGDTYAVLRGLHHSFLRGGRPHLIRLGQIGVLGRDNARPTLQAAEELAHCFTAEVRPGRIRWDGTPFPEGGCIDLPRATAPTG</sequence>
<proteinExistence type="predicted"/>
<dbReference type="AlphaFoldDB" id="A0A4D4KS78"/>
<accession>A0A4D4KS78</accession>
<dbReference type="EMBL" id="BJHV01000003">
    <property type="protein sequence ID" value="GDY49317.1"/>
    <property type="molecule type" value="Genomic_DNA"/>
</dbReference>
<keyword evidence="3" id="KW-1185">Reference proteome</keyword>
<protein>
    <recommendedName>
        <fullName evidence="1">DUF6919 domain-containing protein</fullName>
    </recommendedName>
</protein>
<dbReference type="Proteomes" id="UP000299290">
    <property type="component" value="Unassembled WGS sequence"/>
</dbReference>
<dbReference type="Pfam" id="PF21897">
    <property type="entry name" value="DUF6919"/>
    <property type="match status" value="1"/>
</dbReference>
<gene>
    <name evidence="2" type="ORF">SANT12839_101990</name>
</gene>
<evidence type="ECO:0000259" key="1">
    <source>
        <dbReference type="Pfam" id="PF21897"/>
    </source>
</evidence>
<name>A0A4D4KS78_9ACTN</name>
<organism evidence="2 3">
    <name type="scientific">Streptomyces antimycoticus</name>
    <dbReference type="NCBI Taxonomy" id="68175"/>
    <lineage>
        <taxon>Bacteria</taxon>
        <taxon>Bacillati</taxon>
        <taxon>Actinomycetota</taxon>
        <taxon>Actinomycetes</taxon>
        <taxon>Kitasatosporales</taxon>
        <taxon>Streptomycetaceae</taxon>
        <taxon>Streptomyces</taxon>
        <taxon>Streptomyces violaceusniger group</taxon>
    </lineage>
</organism>
<feature type="domain" description="DUF6919" evidence="1">
    <location>
        <begin position="13"/>
        <end position="195"/>
    </location>
</feature>
<evidence type="ECO:0000313" key="3">
    <source>
        <dbReference type="Proteomes" id="UP000299290"/>
    </source>
</evidence>
<comment type="caution">
    <text evidence="2">The sequence shown here is derived from an EMBL/GenBank/DDBJ whole genome shotgun (WGS) entry which is preliminary data.</text>
</comment>